<evidence type="ECO:0000256" key="3">
    <source>
        <dbReference type="ARBA" id="ARBA00022491"/>
    </source>
</evidence>
<organism evidence="9 10">
    <name type="scientific">Dufourea novaeangliae</name>
    <name type="common">Sweat bee</name>
    <dbReference type="NCBI Taxonomy" id="178035"/>
    <lineage>
        <taxon>Eukaryota</taxon>
        <taxon>Metazoa</taxon>
        <taxon>Ecdysozoa</taxon>
        <taxon>Arthropoda</taxon>
        <taxon>Hexapoda</taxon>
        <taxon>Insecta</taxon>
        <taxon>Pterygota</taxon>
        <taxon>Neoptera</taxon>
        <taxon>Endopterygota</taxon>
        <taxon>Hymenoptera</taxon>
        <taxon>Apocrita</taxon>
        <taxon>Aculeata</taxon>
        <taxon>Apoidea</taxon>
        <taxon>Anthophila</taxon>
        <taxon>Halictidae</taxon>
        <taxon>Rophitinae</taxon>
        <taxon>Dufourea</taxon>
    </lineage>
</organism>
<dbReference type="Pfam" id="PF02437">
    <property type="entry name" value="Ski_Sno_DHD"/>
    <property type="match status" value="1"/>
</dbReference>
<dbReference type="InterPro" id="IPR023216">
    <property type="entry name" value="Tscrpt_reg_SKI_SnoN"/>
</dbReference>
<feature type="compositionally biased region" description="Acidic residues" evidence="7">
    <location>
        <begin position="600"/>
        <end position="615"/>
    </location>
</feature>
<feature type="compositionally biased region" description="Pro residues" evidence="7">
    <location>
        <begin position="482"/>
        <end position="491"/>
    </location>
</feature>
<dbReference type="EMBL" id="KQ434775">
    <property type="protein sequence ID" value="KZC04051.1"/>
    <property type="molecule type" value="Genomic_DNA"/>
</dbReference>
<dbReference type="FunFam" id="3.10.390.10:FF:000001">
    <property type="entry name" value="SKI family transcriptional corepressor 1"/>
    <property type="match status" value="2"/>
</dbReference>
<dbReference type="GO" id="GO:0000981">
    <property type="term" value="F:DNA-binding transcription factor activity, RNA polymerase II-specific"/>
    <property type="evidence" value="ECO:0007669"/>
    <property type="project" value="TreeGrafter"/>
</dbReference>
<dbReference type="GO" id="GO:0000122">
    <property type="term" value="P:negative regulation of transcription by RNA polymerase II"/>
    <property type="evidence" value="ECO:0007669"/>
    <property type="project" value="TreeGrafter"/>
</dbReference>
<gene>
    <name evidence="9" type="ORF">WN55_03836</name>
</gene>
<feature type="region of interest" description="Disordered" evidence="7">
    <location>
        <begin position="231"/>
        <end position="274"/>
    </location>
</feature>
<dbReference type="PANTHER" id="PTHR10005">
    <property type="entry name" value="SKI ONCOGENE-RELATED"/>
    <property type="match status" value="1"/>
</dbReference>
<keyword evidence="4" id="KW-0805">Transcription regulation</keyword>
<dbReference type="GO" id="GO:0000978">
    <property type="term" value="F:RNA polymerase II cis-regulatory region sequence-specific DNA binding"/>
    <property type="evidence" value="ECO:0007669"/>
    <property type="project" value="TreeGrafter"/>
</dbReference>
<comment type="similarity">
    <text evidence="2">Belongs to the SKI family.</text>
</comment>
<feature type="domain" description="c-SKI SMAD4-binding" evidence="8">
    <location>
        <begin position="136"/>
        <end position="228"/>
    </location>
</feature>
<dbReference type="Gene3D" id="3.10.390.10">
    <property type="entry name" value="SAND domain-like"/>
    <property type="match status" value="2"/>
</dbReference>
<dbReference type="GO" id="GO:0005737">
    <property type="term" value="C:cytoplasm"/>
    <property type="evidence" value="ECO:0007669"/>
    <property type="project" value="TreeGrafter"/>
</dbReference>
<protein>
    <submittedName>
        <fullName evidence="9">SKI family transcriptional corepressor 2</fullName>
    </submittedName>
</protein>
<dbReference type="Pfam" id="PF08782">
    <property type="entry name" value="c-SKI_SMAD_bind"/>
    <property type="match status" value="2"/>
</dbReference>
<dbReference type="GO" id="GO:0046332">
    <property type="term" value="F:SMAD binding"/>
    <property type="evidence" value="ECO:0007669"/>
    <property type="project" value="InterPro"/>
</dbReference>
<evidence type="ECO:0000259" key="8">
    <source>
        <dbReference type="SMART" id="SM01046"/>
    </source>
</evidence>
<evidence type="ECO:0000256" key="1">
    <source>
        <dbReference type="ARBA" id="ARBA00004123"/>
    </source>
</evidence>
<keyword evidence="5" id="KW-0804">Transcription</keyword>
<dbReference type="Proteomes" id="UP000076502">
    <property type="component" value="Unassembled WGS sequence"/>
</dbReference>
<sequence>MDGPAVLSMPPITAPQKSAQSPQPQSHSKSNQVSTVSLYGIHIVSLVIEGQERLCLAQISNTLLKHFSYNEIHNRRVALGITCVQCTPVQLEILRRAGAMPASSRRCGMITRREAERLCKSFLGDNAPPRLPEDFAFSVHHECAWGCSGAFLPARYNSSRAKCIKCAYCGLFFSPNKFIFHSHRIGPSDKYVQPDAANFNSWRRHMKLSGSPPDEVVHAWEDVKAMFNGGTRKRLLNNPSSRESPSPAKQPRSSPTGQIPALGPSPTHPRVPPFPELPLPLSRSLVMDYVWHQHQQAAAVAAAKTPGFPFPPYALPWLAKRGDVVVKVVKIVVVKRLVRFNEDWVRLPEDFAFSVHHECAWGCSGAFLPARYNSSRAKCIKCAYCGLFFSPNKFIFHSHRIGPSDKYVQPDAANFNSWRRHMKLSGSPPDEVVHAWEDVKAMFNGGTRKRLLNNPSSRESPSPAKQPRSSPTGQIPALGPSPTHPRVPPFPELPLPLSRSLVMDYVWHQHQQAAAVAAAKTPGFPFPPYALPWLAKRGPVLFPGPLPPPISGSSPTEPLLPAVNPTLHQSAFRPVIRGPPIVESVTQERPPDTSVANNDDNSDDEVDIETTEDDPVTPVAAQNLHSLSKSSTGSHSGRNSPQCWSPPRETEREAEKIAEEAAAIRDVKPELQPARSPENWQGNTFYRHLSALKGNEPTERTGTDCSACHPRGIFYGQIHSPSASTN</sequence>
<dbReference type="CDD" id="cd21080">
    <property type="entry name" value="DHD_Skor"/>
    <property type="match status" value="1"/>
</dbReference>
<dbReference type="SUPFAM" id="SSF46955">
    <property type="entry name" value="Putative DNA-binding domain"/>
    <property type="match status" value="1"/>
</dbReference>
<feature type="compositionally biased region" description="Low complexity" evidence="7">
    <location>
        <begin position="623"/>
        <end position="640"/>
    </location>
</feature>
<feature type="region of interest" description="Disordered" evidence="7">
    <location>
        <begin position="1"/>
        <end position="31"/>
    </location>
</feature>
<evidence type="ECO:0000313" key="10">
    <source>
        <dbReference type="Proteomes" id="UP000076502"/>
    </source>
</evidence>
<evidence type="ECO:0000256" key="6">
    <source>
        <dbReference type="ARBA" id="ARBA00023242"/>
    </source>
</evidence>
<keyword evidence="3" id="KW-0678">Repressor</keyword>
<dbReference type="OrthoDB" id="3938623at2759"/>
<dbReference type="Gene3D" id="3.10.260.20">
    <property type="entry name" value="Ski"/>
    <property type="match status" value="1"/>
</dbReference>
<evidence type="ECO:0000256" key="5">
    <source>
        <dbReference type="ARBA" id="ARBA00023163"/>
    </source>
</evidence>
<dbReference type="AlphaFoldDB" id="A0A154NWT8"/>
<feature type="compositionally biased region" description="Low complexity" evidence="7">
    <location>
        <begin position="14"/>
        <end position="31"/>
    </location>
</feature>
<feature type="region of interest" description="Disordered" evidence="7">
    <location>
        <begin position="447"/>
        <end position="491"/>
    </location>
</feature>
<dbReference type="FunFam" id="3.10.260.20:FF:000003">
    <property type="entry name" value="SKI family transcriptional corepressor 1 homolog-B-like"/>
    <property type="match status" value="1"/>
</dbReference>
<reference evidence="9 10" key="1">
    <citation type="submission" date="2015-07" db="EMBL/GenBank/DDBJ databases">
        <title>The genome of Dufourea novaeangliae.</title>
        <authorList>
            <person name="Pan H."/>
            <person name="Kapheim K."/>
        </authorList>
    </citation>
    <scope>NUCLEOTIDE SEQUENCE [LARGE SCALE GENOMIC DNA]</scope>
    <source>
        <strain evidence="9">0120121106</strain>
        <tissue evidence="9">Whole body</tissue>
    </source>
</reference>
<dbReference type="GO" id="GO:0005667">
    <property type="term" value="C:transcription regulator complex"/>
    <property type="evidence" value="ECO:0007669"/>
    <property type="project" value="TreeGrafter"/>
</dbReference>
<proteinExistence type="inferred from homology"/>
<dbReference type="InterPro" id="IPR003380">
    <property type="entry name" value="SKI/SNO/DAC"/>
</dbReference>
<feature type="domain" description="c-SKI SMAD4-binding" evidence="8">
    <location>
        <begin position="352"/>
        <end position="444"/>
    </location>
</feature>
<dbReference type="InterPro" id="IPR037000">
    <property type="entry name" value="Ski_DNA-bd_sf"/>
</dbReference>
<dbReference type="GO" id="GO:0005634">
    <property type="term" value="C:nucleus"/>
    <property type="evidence" value="ECO:0007669"/>
    <property type="project" value="UniProtKB-SubCell"/>
</dbReference>
<dbReference type="SUPFAM" id="SSF63763">
    <property type="entry name" value="SAND domain-like"/>
    <property type="match status" value="2"/>
</dbReference>
<keyword evidence="10" id="KW-1185">Reference proteome</keyword>
<accession>A0A154NWT8</accession>
<evidence type="ECO:0000256" key="2">
    <source>
        <dbReference type="ARBA" id="ARBA00009513"/>
    </source>
</evidence>
<evidence type="ECO:0000313" key="9">
    <source>
        <dbReference type="EMBL" id="KZC04051.1"/>
    </source>
</evidence>
<keyword evidence="6" id="KW-0539">Nucleus</keyword>
<dbReference type="InterPro" id="IPR014890">
    <property type="entry name" value="c-SKI_SMAD4-bd_dom"/>
</dbReference>
<name>A0A154NWT8_DUFNO</name>
<dbReference type="STRING" id="178035.A0A154NWT8"/>
<comment type="subcellular location">
    <subcellularLocation>
        <location evidence="1">Nucleus</location>
    </subcellularLocation>
</comment>
<dbReference type="InterPro" id="IPR010919">
    <property type="entry name" value="SAND-like_dom_sf"/>
</dbReference>
<feature type="region of interest" description="Disordered" evidence="7">
    <location>
        <begin position="582"/>
        <end position="652"/>
    </location>
</feature>
<dbReference type="InterPro" id="IPR009061">
    <property type="entry name" value="DNA-bd_dom_put_sf"/>
</dbReference>
<evidence type="ECO:0000256" key="4">
    <source>
        <dbReference type="ARBA" id="ARBA00023015"/>
    </source>
</evidence>
<evidence type="ECO:0000256" key="7">
    <source>
        <dbReference type="SAM" id="MobiDB-lite"/>
    </source>
</evidence>
<dbReference type="SMART" id="SM01046">
    <property type="entry name" value="c-SKI_SMAD_bind"/>
    <property type="match status" value="2"/>
</dbReference>
<dbReference type="GO" id="GO:0030514">
    <property type="term" value="P:negative regulation of BMP signaling pathway"/>
    <property type="evidence" value="ECO:0007669"/>
    <property type="project" value="TreeGrafter"/>
</dbReference>
<dbReference type="PANTHER" id="PTHR10005:SF26">
    <property type="entry name" value="CORL"/>
    <property type="match status" value="1"/>
</dbReference>